<dbReference type="Proteomes" id="UP001515500">
    <property type="component" value="Chromosome 15"/>
</dbReference>
<evidence type="ECO:0000313" key="4">
    <source>
        <dbReference type="Proteomes" id="UP001515500"/>
    </source>
</evidence>
<dbReference type="Pfam" id="PF00657">
    <property type="entry name" value="Lipase_GDSL"/>
    <property type="match status" value="1"/>
</dbReference>
<accession>A0AB40CK83</accession>
<proteinExistence type="inferred from homology"/>
<dbReference type="InterPro" id="IPR001087">
    <property type="entry name" value="GDSL"/>
</dbReference>
<sequence>MVCIICGFGQAPDQGMYLLRASIIDVGNNNFNFHRAKANYFAYGIDFTDSKATSRFSNGKNAADFLAEKLGLPSPKPYLSFINKADIDDELLKGVNYASGGAGILNSTYKGYCIPFDKQVNYFSEVVRVISRQIGPEKTEKHIGAKISLRIRRRRLQFDPEKYVSELINTLRQQFKDICNLGAHKFIIRSTGAQGRMPILRSKTETGACDEDANALAMLCNKKLASLMEELNSEYHNFCYSFFNMYNAYGGRN</sequence>
<dbReference type="AlphaFoldDB" id="A0AB40CK83"/>
<dbReference type="InterPro" id="IPR051058">
    <property type="entry name" value="GDSL_Est/Lipase"/>
</dbReference>
<evidence type="ECO:0000256" key="2">
    <source>
        <dbReference type="ARBA" id="ARBA00022801"/>
    </source>
</evidence>
<organism evidence="4 5">
    <name type="scientific">Dioscorea cayennensis subsp. rotundata</name>
    <name type="common">White Guinea yam</name>
    <name type="synonym">Dioscorea rotundata</name>
    <dbReference type="NCBI Taxonomy" id="55577"/>
    <lineage>
        <taxon>Eukaryota</taxon>
        <taxon>Viridiplantae</taxon>
        <taxon>Streptophyta</taxon>
        <taxon>Embryophyta</taxon>
        <taxon>Tracheophyta</taxon>
        <taxon>Spermatophyta</taxon>
        <taxon>Magnoliopsida</taxon>
        <taxon>Liliopsida</taxon>
        <taxon>Dioscoreales</taxon>
        <taxon>Dioscoreaceae</taxon>
        <taxon>Dioscorea</taxon>
    </lineage>
</organism>
<keyword evidence="3" id="KW-0443">Lipid metabolism</keyword>
<evidence type="ECO:0000313" key="5">
    <source>
        <dbReference type="RefSeq" id="XP_039140359.1"/>
    </source>
</evidence>
<dbReference type="PANTHER" id="PTHR45648">
    <property type="entry name" value="GDSL LIPASE/ACYLHYDROLASE FAMILY PROTEIN (AFU_ORTHOLOGUE AFUA_4G14700)"/>
    <property type="match status" value="1"/>
</dbReference>
<keyword evidence="2" id="KW-0378">Hydrolase</keyword>
<name>A0AB40CK83_DIOCR</name>
<dbReference type="RefSeq" id="XP_039140359.1">
    <property type="nucleotide sequence ID" value="XM_039284425.1"/>
</dbReference>
<gene>
    <name evidence="5" type="primary">LOC120277565</name>
</gene>
<evidence type="ECO:0000256" key="1">
    <source>
        <dbReference type="ARBA" id="ARBA00008668"/>
    </source>
</evidence>
<dbReference type="Gene3D" id="3.40.50.1110">
    <property type="entry name" value="SGNH hydrolase"/>
    <property type="match status" value="1"/>
</dbReference>
<dbReference type="GO" id="GO:0016042">
    <property type="term" value="P:lipid catabolic process"/>
    <property type="evidence" value="ECO:0007669"/>
    <property type="project" value="UniProtKB-KW"/>
</dbReference>
<protein>
    <submittedName>
        <fullName evidence="5">GDSL esterase/lipase At5g55050-like</fullName>
    </submittedName>
</protein>
<dbReference type="InterPro" id="IPR036514">
    <property type="entry name" value="SGNH_hydro_sf"/>
</dbReference>
<dbReference type="GeneID" id="120277565"/>
<keyword evidence="3" id="KW-0442">Lipid degradation</keyword>
<reference evidence="5" key="1">
    <citation type="submission" date="2025-08" db="UniProtKB">
        <authorList>
            <consortium name="RefSeq"/>
        </authorList>
    </citation>
    <scope>IDENTIFICATION</scope>
</reference>
<dbReference type="GO" id="GO:0016788">
    <property type="term" value="F:hydrolase activity, acting on ester bonds"/>
    <property type="evidence" value="ECO:0007669"/>
    <property type="project" value="InterPro"/>
</dbReference>
<dbReference type="PANTHER" id="PTHR45648:SF106">
    <property type="entry name" value="ANTHER-SPECIFIC PROLINE-RICH PROTEIN APG"/>
    <property type="match status" value="1"/>
</dbReference>
<comment type="similarity">
    <text evidence="1">Belongs to the 'GDSL' lipolytic enzyme family.</text>
</comment>
<keyword evidence="4" id="KW-1185">Reference proteome</keyword>
<evidence type="ECO:0000256" key="3">
    <source>
        <dbReference type="ARBA" id="ARBA00022963"/>
    </source>
</evidence>